<dbReference type="KEGG" id="pmm:PMM0029"/>
<dbReference type="STRING" id="59919.PMM0029"/>
<organism evidence="3 4">
    <name type="scientific">Prochlorococcus marinus subsp. pastoris (strain CCMP1986 / NIES-2087 / MED4)</name>
    <dbReference type="NCBI Taxonomy" id="59919"/>
    <lineage>
        <taxon>Bacteria</taxon>
        <taxon>Bacillati</taxon>
        <taxon>Cyanobacteriota</taxon>
        <taxon>Cyanophyceae</taxon>
        <taxon>Synechococcales</taxon>
        <taxon>Prochlorococcaceae</taxon>
        <taxon>Prochlorococcus</taxon>
    </lineage>
</organism>
<reference evidence="3 4" key="1">
    <citation type="journal article" date="2003" name="Nature">
        <title>Genome divergence in two Prochlorococcus ecotypes reflects oceanic niche differentiation.</title>
        <authorList>
            <person name="Rocap G."/>
            <person name="Larimer F.W."/>
            <person name="Lamerdin J.E."/>
            <person name="Malfatti S."/>
            <person name="Chain P."/>
            <person name="Ahlgren N.A."/>
            <person name="Arellano A."/>
            <person name="Coleman M."/>
            <person name="Hauser L."/>
            <person name="Hess W.R."/>
            <person name="Johnson Z.I."/>
            <person name="Land M.L."/>
            <person name="Lindell D."/>
            <person name="Post A.F."/>
            <person name="Regala W."/>
            <person name="Shah M."/>
            <person name="Shaw S.L."/>
            <person name="Steglich C."/>
            <person name="Sullivan M.B."/>
            <person name="Ting C.S."/>
            <person name="Tolonen A."/>
            <person name="Webb E.A."/>
            <person name="Zinser E.R."/>
            <person name="Chisholm S.W."/>
        </authorList>
    </citation>
    <scope>NUCLEOTIDE SEQUENCE [LARGE SCALE GENOMIC DNA]</scope>
    <source>
        <strain evidence="4">CCMP1986 / NIES-2087 / MED4</strain>
    </source>
</reference>
<dbReference type="CDD" id="cd05266">
    <property type="entry name" value="SDR_a4"/>
    <property type="match status" value="1"/>
</dbReference>
<evidence type="ECO:0000313" key="4">
    <source>
        <dbReference type="Proteomes" id="UP000001026"/>
    </source>
</evidence>
<evidence type="ECO:0000256" key="1">
    <source>
        <dbReference type="ARBA" id="ARBA00023027"/>
    </source>
</evidence>
<dbReference type="EMBL" id="BX548174">
    <property type="protein sequence ID" value="CAE18488.1"/>
    <property type="molecule type" value="Genomic_DNA"/>
</dbReference>
<accession>Q7V3P3</accession>
<protein>
    <recommendedName>
        <fullName evidence="2">NAD-dependent epimerase/dehydratase domain-containing protein</fullName>
    </recommendedName>
</protein>
<gene>
    <name evidence="3" type="ordered locus">PMM0029</name>
</gene>
<dbReference type="InterPro" id="IPR036291">
    <property type="entry name" value="NAD(P)-bd_dom_sf"/>
</dbReference>
<sequence>MTNLSSPITAKNKFLIFGGGFSGDYFAKSIRKLGCIALASSRSISNEPNSFIFNSEDNSIPEDSIFEGATHILSCIPPDKNGNDPVLKRLKNKIKKLSLKWVGYLSTTGVYGNTHGDWVCEEDQPNPFQERSQRRLNCEREWINSNLPIQIFRLPGIYGPGRSTLEAIRTKKIKVIDKENQVFSRIHVADIANAIIYLIQNKNNLDFHQIINIADDEPCSQIEVIRYSYQLLGLEMPKKILFEEAKKDLSPIAQSFWKENRRVSNKLLCKKLGYKLIYKNYKAGLNNCLLKLNHE</sequence>
<keyword evidence="1" id="KW-0520">NAD</keyword>
<evidence type="ECO:0000259" key="2">
    <source>
        <dbReference type="Pfam" id="PF01370"/>
    </source>
</evidence>
<dbReference type="eggNOG" id="COG0451">
    <property type="taxonomic scope" value="Bacteria"/>
</dbReference>
<dbReference type="AlphaFoldDB" id="Q7V3P3"/>
<evidence type="ECO:0000313" key="3">
    <source>
        <dbReference type="EMBL" id="CAE18488.1"/>
    </source>
</evidence>
<dbReference type="Proteomes" id="UP000001026">
    <property type="component" value="Chromosome"/>
</dbReference>
<dbReference type="PANTHER" id="PTHR43574">
    <property type="entry name" value="EPIMERASE-RELATED"/>
    <property type="match status" value="1"/>
</dbReference>
<feature type="domain" description="NAD-dependent epimerase/dehydratase" evidence="2">
    <location>
        <begin position="94"/>
        <end position="214"/>
    </location>
</feature>
<name>Q7V3P3_PROMP</name>
<dbReference type="Pfam" id="PF01370">
    <property type="entry name" value="Epimerase"/>
    <property type="match status" value="1"/>
</dbReference>
<dbReference type="InterPro" id="IPR001509">
    <property type="entry name" value="Epimerase_deHydtase"/>
</dbReference>
<dbReference type="RefSeq" id="WP_011131667.1">
    <property type="nucleotide sequence ID" value="NC_005072.1"/>
</dbReference>
<dbReference type="HOGENOM" id="CLU_007383_11_3_3"/>
<proteinExistence type="predicted"/>
<dbReference type="Gene3D" id="3.40.50.720">
    <property type="entry name" value="NAD(P)-binding Rossmann-like Domain"/>
    <property type="match status" value="1"/>
</dbReference>
<dbReference type="OrthoDB" id="9808276at2"/>
<dbReference type="SUPFAM" id="SSF51735">
    <property type="entry name" value="NAD(P)-binding Rossmann-fold domains"/>
    <property type="match status" value="1"/>
</dbReference>